<dbReference type="EMBL" id="BONC01000003">
    <property type="protein sequence ID" value="GIF54586.1"/>
    <property type="molecule type" value="Genomic_DNA"/>
</dbReference>
<comment type="caution">
    <text evidence="2">The sequence shown here is derived from an EMBL/GenBank/DDBJ whole genome shotgun (WGS) entry which is preliminary data.</text>
</comment>
<dbReference type="RefSeq" id="WP_203700295.1">
    <property type="nucleotide sequence ID" value="NZ_BAAALU010000014.1"/>
</dbReference>
<dbReference type="Proteomes" id="UP000624325">
    <property type="component" value="Unassembled WGS sequence"/>
</dbReference>
<protein>
    <submittedName>
        <fullName evidence="2">Uncharacterized protein</fullName>
    </submittedName>
</protein>
<feature type="region of interest" description="Disordered" evidence="1">
    <location>
        <begin position="76"/>
        <end position="96"/>
    </location>
</feature>
<keyword evidence="3" id="KW-1185">Reference proteome</keyword>
<evidence type="ECO:0000313" key="2">
    <source>
        <dbReference type="EMBL" id="GIF54586.1"/>
    </source>
</evidence>
<organism evidence="2 3">
    <name type="scientific">Asanoa iriomotensis</name>
    <dbReference type="NCBI Taxonomy" id="234613"/>
    <lineage>
        <taxon>Bacteria</taxon>
        <taxon>Bacillati</taxon>
        <taxon>Actinomycetota</taxon>
        <taxon>Actinomycetes</taxon>
        <taxon>Micromonosporales</taxon>
        <taxon>Micromonosporaceae</taxon>
        <taxon>Asanoa</taxon>
    </lineage>
</organism>
<evidence type="ECO:0000256" key="1">
    <source>
        <dbReference type="SAM" id="MobiDB-lite"/>
    </source>
</evidence>
<gene>
    <name evidence="2" type="ORF">Air01nite_06810</name>
</gene>
<name>A0ABQ4BVN5_9ACTN</name>
<feature type="compositionally biased region" description="Polar residues" evidence="1">
    <location>
        <begin position="83"/>
        <end position="96"/>
    </location>
</feature>
<proteinExistence type="predicted"/>
<accession>A0ABQ4BVN5</accession>
<sequence>MPTLRIEHPITDYETWRRTFNSFATARDRAGVQQHRILCPVDDQRYVTVDLDFATVAAAQQFLVFLRTTVWSNPDRAPALAGTPQTRILTSPDSDR</sequence>
<reference evidence="2 3" key="1">
    <citation type="submission" date="2021-01" db="EMBL/GenBank/DDBJ databases">
        <title>Whole genome shotgun sequence of Asanoa iriomotensis NBRC 100142.</title>
        <authorList>
            <person name="Komaki H."/>
            <person name="Tamura T."/>
        </authorList>
    </citation>
    <scope>NUCLEOTIDE SEQUENCE [LARGE SCALE GENOMIC DNA]</scope>
    <source>
        <strain evidence="2 3">NBRC 100142</strain>
    </source>
</reference>
<evidence type="ECO:0000313" key="3">
    <source>
        <dbReference type="Proteomes" id="UP000624325"/>
    </source>
</evidence>